<name>A0A1I4Q4K8_9BURK</name>
<gene>
    <name evidence="1" type="ORF">SAMN02982985_03722</name>
</gene>
<reference evidence="1 2" key="1">
    <citation type="submission" date="2016-10" db="EMBL/GenBank/DDBJ databases">
        <authorList>
            <person name="de Groot N.N."/>
        </authorList>
    </citation>
    <scope>NUCLEOTIDE SEQUENCE [LARGE SCALE GENOMIC DNA]</scope>
    <source>
        <strain evidence="1 2">ATCC 43154</strain>
    </source>
</reference>
<organism evidence="1 2">
    <name type="scientific">Rugamonas rubra</name>
    <dbReference type="NCBI Taxonomy" id="758825"/>
    <lineage>
        <taxon>Bacteria</taxon>
        <taxon>Pseudomonadati</taxon>
        <taxon>Pseudomonadota</taxon>
        <taxon>Betaproteobacteria</taxon>
        <taxon>Burkholderiales</taxon>
        <taxon>Oxalobacteraceae</taxon>
        <taxon>Telluria group</taxon>
        <taxon>Rugamonas</taxon>
    </lineage>
</organism>
<sequence length="278" mass="31807">MEWIIGQRRVVKTDARRHGIDIHRTRTMGDEAENAEVLSVRLRWTLCRPIADLFGQSFPALVKHGKGLFPINLNAIHRCAELKRIQDNGLVNFACLGRHVCRSEHETCKHLVVLDRTRRCSAHLDTLAVAQRVNSKDKADEFVRWSNVVADIFAGHRPSLAADGVAQRRWQRATRPRARRDVEFPRGGPGEVAIGIKIDARVHVAMTPERGQRAIVQQHELRGGNLFQKKHEESMLGCGNLLVIWRHHGRGRPICRDCTETLNGIELHHIRFRMRRIT</sequence>
<protein>
    <submittedName>
        <fullName evidence="1">Uncharacterized protein</fullName>
    </submittedName>
</protein>
<keyword evidence="2" id="KW-1185">Reference proteome</keyword>
<evidence type="ECO:0000313" key="2">
    <source>
        <dbReference type="Proteomes" id="UP000199470"/>
    </source>
</evidence>
<proteinExistence type="predicted"/>
<accession>A0A1I4Q4K8</accession>
<dbReference type="AlphaFoldDB" id="A0A1I4Q4K8"/>
<dbReference type="Proteomes" id="UP000199470">
    <property type="component" value="Unassembled WGS sequence"/>
</dbReference>
<dbReference type="EMBL" id="FOTW01000018">
    <property type="protein sequence ID" value="SFM34595.1"/>
    <property type="molecule type" value="Genomic_DNA"/>
</dbReference>
<evidence type="ECO:0000313" key="1">
    <source>
        <dbReference type="EMBL" id="SFM34595.1"/>
    </source>
</evidence>